<feature type="region of interest" description="Disordered" evidence="9">
    <location>
        <begin position="1"/>
        <end position="21"/>
    </location>
</feature>
<gene>
    <name evidence="11" type="ORF">Ddye_012072</name>
</gene>
<accession>A0AAD9X3P1</accession>
<keyword evidence="6 8" id="KW-0472">Membrane</keyword>
<dbReference type="GO" id="GO:0019706">
    <property type="term" value="F:protein-cysteine S-palmitoyltransferase activity"/>
    <property type="evidence" value="ECO:0007669"/>
    <property type="project" value="UniProtKB-EC"/>
</dbReference>
<organism evidence="11 12">
    <name type="scientific">Dipteronia dyeriana</name>
    <dbReference type="NCBI Taxonomy" id="168575"/>
    <lineage>
        <taxon>Eukaryota</taxon>
        <taxon>Viridiplantae</taxon>
        <taxon>Streptophyta</taxon>
        <taxon>Embryophyta</taxon>
        <taxon>Tracheophyta</taxon>
        <taxon>Spermatophyta</taxon>
        <taxon>Magnoliopsida</taxon>
        <taxon>eudicotyledons</taxon>
        <taxon>Gunneridae</taxon>
        <taxon>Pentapetalae</taxon>
        <taxon>rosids</taxon>
        <taxon>malvids</taxon>
        <taxon>Sapindales</taxon>
        <taxon>Sapindaceae</taxon>
        <taxon>Hippocastanoideae</taxon>
        <taxon>Acereae</taxon>
        <taxon>Dipteronia</taxon>
    </lineage>
</organism>
<feature type="transmembrane region" description="Helical" evidence="8">
    <location>
        <begin position="49"/>
        <end position="69"/>
    </location>
</feature>
<comment type="caution">
    <text evidence="11">The sequence shown here is derived from an EMBL/GenBank/DDBJ whole genome shotgun (WGS) entry which is preliminary data.</text>
</comment>
<evidence type="ECO:0000256" key="4">
    <source>
        <dbReference type="ARBA" id="ARBA00022692"/>
    </source>
</evidence>
<evidence type="ECO:0000256" key="1">
    <source>
        <dbReference type="ARBA" id="ARBA00004127"/>
    </source>
</evidence>
<name>A0AAD9X3P1_9ROSI</name>
<protein>
    <recommendedName>
        <fullName evidence="8">S-acyltransferase</fullName>
        <ecNumber evidence="8">2.3.1.225</ecNumber>
    </recommendedName>
    <alternativeName>
        <fullName evidence="8">Palmitoyltransferase</fullName>
    </alternativeName>
</protein>
<sequence length="466" mass="53392">MAQNHHLHHHHQQQHHGHDKPKRLYQVWKGSNRFLCGGRLIFGPDVASLFLTTFLIAGPAIAFCIKTYAKIRNDDHADRCYPVLIVAAVLTFLDLSFLFLTSGRDPGIIPRNSRPPESEEASDMPTPSMEWVNGRTPHLKLPRTKDVVVNGQTVKVKYCDTCLLYRPPRVSHCSICNNCVQRFDHHCPWVGQCIGIRNYRFFFMFISTSTILCIYVFAFSWVNLLEENHNVWKAMSHDALSDFLIIYCFIAVWFVGGLSVFHFYLMCSNQTTYENFRYRYDKKDNPYNRGMLINLRDIFFSKIPPSRNNFRSFVEEDDHMMMGSFTPNLGEGTLGSKEKIDIEMGAKYADDSRYSLPEILRNLDFDDLDDNLKTEEEGERQDFDPFFSVEQDLNDSMHSVTVGDGVVESVEESIVEDGVTDSKRSYNVDGVRGSVRSSTGGEEINAVEKCNEVSDSHHNNAPVFQV</sequence>
<keyword evidence="7 8" id="KW-0012">Acyltransferase</keyword>
<comment type="domain">
    <text evidence="8">The DHHC domain is required for palmitoyltransferase activity.</text>
</comment>
<comment type="catalytic activity">
    <reaction evidence="8">
        <text>L-cysteinyl-[protein] + hexadecanoyl-CoA = S-hexadecanoyl-L-cysteinyl-[protein] + CoA</text>
        <dbReference type="Rhea" id="RHEA:36683"/>
        <dbReference type="Rhea" id="RHEA-COMP:10131"/>
        <dbReference type="Rhea" id="RHEA-COMP:11032"/>
        <dbReference type="ChEBI" id="CHEBI:29950"/>
        <dbReference type="ChEBI" id="CHEBI:57287"/>
        <dbReference type="ChEBI" id="CHEBI:57379"/>
        <dbReference type="ChEBI" id="CHEBI:74151"/>
        <dbReference type="EC" id="2.3.1.225"/>
    </reaction>
</comment>
<comment type="subcellular location">
    <subcellularLocation>
        <location evidence="1">Endomembrane system</location>
        <topology evidence="1">Multi-pass membrane protein</topology>
    </subcellularLocation>
</comment>
<evidence type="ECO:0000259" key="10">
    <source>
        <dbReference type="Pfam" id="PF01529"/>
    </source>
</evidence>
<evidence type="ECO:0000256" key="3">
    <source>
        <dbReference type="ARBA" id="ARBA00022679"/>
    </source>
</evidence>
<keyword evidence="4 8" id="KW-0812">Transmembrane</keyword>
<dbReference type="PROSITE" id="PS50216">
    <property type="entry name" value="DHHC"/>
    <property type="match status" value="1"/>
</dbReference>
<dbReference type="Pfam" id="PF01529">
    <property type="entry name" value="DHHC"/>
    <property type="match status" value="1"/>
</dbReference>
<feature type="transmembrane region" description="Helical" evidence="8">
    <location>
        <begin position="201"/>
        <end position="224"/>
    </location>
</feature>
<evidence type="ECO:0000256" key="6">
    <source>
        <dbReference type="ARBA" id="ARBA00023136"/>
    </source>
</evidence>
<evidence type="ECO:0000313" key="12">
    <source>
        <dbReference type="Proteomes" id="UP001280121"/>
    </source>
</evidence>
<comment type="similarity">
    <text evidence="2 8">Belongs to the DHHC palmitoyltransferase family.</text>
</comment>
<evidence type="ECO:0000256" key="7">
    <source>
        <dbReference type="ARBA" id="ARBA00023315"/>
    </source>
</evidence>
<dbReference type="AlphaFoldDB" id="A0AAD9X3P1"/>
<dbReference type="PANTHER" id="PTHR22883">
    <property type="entry name" value="ZINC FINGER DHHC DOMAIN CONTAINING PROTEIN"/>
    <property type="match status" value="1"/>
</dbReference>
<dbReference type="EC" id="2.3.1.225" evidence="8"/>
<evidence type="ECO:0000313" key="11">
    <source>
        <dbReference type="EMBL" id="KAK2652216.1"/>
    </source>
</evidence>
<keyword evidence="3 8" id="KW-0808">Transferase</keyword>
<dbReference type="InterPro" id="IPR039859">
    <property type="entry name" value="PFA4/ZDH16/20/ERF2-like"/>
</dbReference>
<dbReference type="GO" id="GO:0006612">
    <property type="term" value="P:protein targeting to membrane"/>
    <property type="evidence" value="ECO:0007669"/>
    <property type="project" value="TreeGrafter"/>
</dbReference>
<evidence type="ECO:0000256" key="8">
    <source>
        <dbReference type="RuleBase" id="RU079119"/>
    </source>
</evidence>
<keyword evidence="12" id="KW-1185">Reference proteome</keyword>
<dbReference type="EMBL" id="JANJYI010000004">
    <property type="protein sequence ID" value="KAK2652216.1"/>
    <property type="molecule type" value="Genomic_DNA"/>
</dbReference>
<keyword evidence="5 8" id="KW-1133">Transmembrane helix</keyword>
<dbReference type="GO" id="GO:0005794">
    <property type="term" value="C:Golgi apparatus"/>
    <property type="evidence" value="ECO:0007669"/>
    <property type="project" value="TreeGrafter"/>
</dbReference>
<reference evidence="11" key="1">
    <citation type="journal article" date="2023" name="Plant J.">
        <title>Genome sequences and population genomics provide insights into the demographic history, inbreeding, and mutation load of two 'living fossil' tree species of Dipteronia.</title>
        <authorList>
            <person name="Feng Y."/>
            <person name="Comes H.P."/>
            <person name="Chen J."/>
            <person name="Zhu S."/>
            <person name="Lu R."/>
            <person name="Zhang X."/>
            <person name="Li P."/>
            <person name="Qiu J."/>
            <person name="Olsen K.M."/>
            <person name="Qiu Y."/>
        </authorList>
    </citation>
    <scope>NUCLEOTIDE SEQUENCE</scope>
    <source>
        <strain evidence="11">KIB01</strain>
    </source>
</reference>
<evidence type="ECO:0000256" key="5">
    <source>
        <dbReference type="ARBA" id="ARBA00022989"/>
    </source>
</evidence>
<dbReference type="PANTHER" id="PTHR22883:SF391">
    <property type="entry name" value="PROTEIN S-ACYLTRANSFERASE 3-RELATED"/>
    <property type="match status" value="1"/>
</dbReference>
<dbReference type="InterPro" id="IPR001594">
    <property type="entry name" value="Palmitoyltrfase_DHHC"/>
</dbReference>
<feature type="transmembrane region" description="Helical" evidence="8">
    <location>
        <begin position="244"/>
        <end position="267"/>
    </location>
</feature>
<feature type="transmembrane region" description="Helical" evidence="8">
    <location>
        <begin position="81"/>
        <end position="101"/>
    </location>
</feature>
<evidence type="ECO:0000256" key="2">
    <source>
        <dbReference type="ARBA" id="ARBA00008574"/>
    </source>
</evidence>
<dbReference type="Proteomes" id="UP001280121">
    <property type="component" value="Unassembled WGS sequence"/>
</dbReference>
<feature type="domain" description="Palmitoyltransferase DHHC" evidence="10">
    <location>
        <begin position="156"/>
        <end position="277"/>
    </location>
</feature>
<evidence type="ECO:0000256" key="9">
    <source>
        <dbReference type="SAM" id="MobiDB-lite"/>
    </source>
</evidence>
<dbReference type="GO" id="GO:0005783">
    <property type="term" value="C:endoplasmic reticulum"/>
    <property type="evidence" value="ECO:0007669"/>
    <property type="project" value="TreeGrafter"/>
</dbReference>
<proteinExistence type="inferred from homology"/>